<keyword evidence="3" id="KW-1185">Reference proteome</keyword>
<evidence type="ECO:0000313" key="3">
    <source>
        <dbReference type="Proteomes" id="UP001493153"/>
    </source>
</evidence>
<evidence type="ECO:0000256" key="1">
    <source>
        <dbReference type="SAM" id="MobiDB-lite"/>
    </source>
</evidence>
<feature type="compositionally biased region" description="Low complexity" evidence="1">
    <location>
        <begin position="15"/>
        <end position="24"/>
    </location>
</feature>
<reference evidence="2 3" key="1">
    <citation type="submission" date="2020-09" db="EMBL/GenBank/DDBJ databases">
        <title>Genome sequences of Mycetohabitans spp.</title>
        <authorList>
            <person name="Carter M.E."/>
            <person name="Carpenter S.C.D."/>
            <person name="Bogdanove A.J."/>
        </authorList>
    </citation>
    <scope>NUCLEOTIDE SEQUENCE [LARGE SCALE GENOMIC DNA]</scope>
    <source>
        <strain evidence="2 3">B12</strain>
    </source>
</reference>
<organism evidence="2 3">
    <name type="scientific">Mycetohabitans rhizoxinica</name>
    <dbReference type="NCBI Taxonomy" id="412963"/>
    <lineage>
        <taxon>Bacteria</taxon>
        <taxon>Pseudomonadati</taxon>
        <taxon>Pseudomonadota</taxon>
        <taxon>Betaproteobacteria</taxon>
        <taxon>Burkholderiales</taxon>
        <taxon>Burkholderiaceae</taxon>
        <taxon>Mycetohabitans</taxon>
    </lineage>
</organism>
<feature type="region of interest" description="Disordered" evidence="1">
    <location>
        <begin position="1"/>
        <end position="24"/>
    </location>
</feature>
<sequence>MLNSTDTERMRNDNGSTSGSVGVSIGTKGLGVSASAARAKGDGNSDWAMQNNTHVRASDTVTLKSGGDTNVVGANVKGNRVVADVQGDLNVASVQDTSVSAAHQHSAGVGLNVSQGGGSASFNVQNGNARGNYASVAEQAGMQAGQGGFDIAGKGNTDLKGAYISSEAAKDQNRLKTGTLSYSAIENHSDYQASTFGISGGATTGDGGNVYKPTGSTSGKNAGGASPLYLSESGSSRARTQSAISDAEIEITNPDQQKQDIAGLNRHTTNLNGRVDKTPDVQQTLQNQGELMSAMRDAGEAVARRIGDVADAKRDALLKAAEESDDPQLKQQYLAEADQWGESGSYRVGLQSAGSSLVGGIGGGLLGAAQSGGGSLMSALLANKLDEVSRQIADQKPTGNADLDKTLGNIVANAMSTVAGGVVGGAQGAQAAYNVDRFNRQLHQGEYDLAKKHAKLVAQRLKISEQEAEGRIVAEILRNSDRQTAEASSGKHDYEIRSIVGCQNLNCYGDKKDPQYANHDYNRKFIEPNQEAYDAGQSQLGQGQTYNELVTSNIQKDPVGSTLAGAGMIGLGVATAGGVPSLMRMAVGGSIGAGVNSGVQYVFNNGKIDPVDAGAAGLAGALTFGTSLLPGMLMQTGGALLSSAVKEENPNVGMAGAAAGSLIGYKVGGSLEKALNAKLNPWYQPEWVDVGFGMLRYVSPSVLPSTLGTIGGTAASEGANNATGRILNPPESKK</sequence>
<evidence type="ECO:0000313" key="2">
    <source>
        <dbReference type="EMBL" id="WXK40085.1"/>
    </source>
</evidence>
<proteinExistence type="predicted"/>
<dbReference type="Proteomes" id="UP001493153">
    <property type="component" value="Chromosome"/>
</dbReference>
<dbReference type="EMBL" id="CP062176">
    <property type="protein sequence ID" value="WXK40085.1"/>
    <property type="molecule type" value="Genomic_DNA"/>
</dbReference>
<dbReference type="InterPro" id="IPR025157">
    <property type="entry name" value="Hemagglutinin_rpt"/>
</dbReference>
<feature type="compositionally biased region" description="Polar residues" evidence="1">
    <location>
        <begin position="232"/>
        <end position="244"/>
    </location>
</feature>
<name>A0ABZ2PZ29_9BURK</name>
<feature type="region of interest" description="Disordered" evidence="1">
    <location>
        <begin position="209"/>
        <end position="248"/>
    </location>
</feature>
<dbReference type="Pfam" id="PF13332">
    <property type="entry name" value="Fil_haemagg_2"/>
    <property type="match status" value="1"/>
</dbReference>
<gene>
    <name evidence="2" type="ORF">IHE29_12750</name>
</gene>
<protein>
    <submittedName>
        <fullName evidence="2">Hemagglutinin repeat-containing protein</fullName>
    </submittedName>
</protein>
<feature type="compositionally biased region" description="Basic and acidic residues" evidence="1">
    <location>
        <begin position="1"/>
        <end position="12"/>
    </location>
</feature>
<accession>A0ABZ2PZ29</accession>